<evidence type="ECO:0000313" key="2">
    <source>
        <dbReference type="Proteomes" id="UP000053424"/>
    </source>
</evidence>
<dbReference type="HOGENOM" id="CLU_2705084_0_0_1"/>
<protein>
    <submittedName>
        <fullName evidence="1">Uncharacterized protein</fullName>
    </submittedName>
</protein>
<dbReference type="AlphaFoldDB" id="A0A0C3CPF6"/>
<gene>
    <name evidence="1" type="ORF">M413DRAFT_442312</name>
</gene>
<dbReference type="Proteomes" id="UP000053424">
    <property type="component" value="Unassembled WGS sequence"/>
</dbReference>
<reference evidence="2" key="2">
    <citation type="submission" date="2015-01" db="EMBL/GenBank/DDBJ databases">
        <title>Evolutionary Origins and Diversification of the Mycorrhizal Mutualists.</title>
        <authorList>
            <consortium name="DOE Joint Genome Institute"/>
            <consortium name="Mycorrhizal Genomics Consortium"/>
            <person name="Kohler A."/>
            <person name="Kuo A."/>
            <person name="Nagy L.G."/>
            <person name="Floudas D."/>
            <person name="Copeland A."/>
            <person name="Barry K.W."/>
            <person name="Cichocki N."/>
            <person name="Veneault-Fourrey C."/>
            <person name="LaButti K."/>
            <person name="Lindquist E.A."/>
            <person name="Lipzen A."/>
            <person name="Lundell T."/>
            <person name="Morin E."/>
            <person name="Murat C."/>
            <person name="Riley R."/>
            <person name="Ohm R."/>
            <person name="Sun H."/>
            <person name="Tunlid A."/>
            <person name="Henrissat B."/>
            <person name="Grigoriev I.V."/>
            <person name="Hibbett D.S."/>
            <person name="Martin F."/>
        </authorList>
    </citation>
    <scope>NUCLEOTIDE SEQUENCE [LARGE SCALE GENOMIC DNA]</scope>
    <source>
        <strain evidence="2">h7</strain>
    </source>
</reference>
<dbReference type="EMBL" id="KN831772">
    <property type="protein sequence ID" value="KIM45661.1"/>
    <property type="molecule type" value="Genomic_DNA"/>
</dbReference>
<sequence length="73" mass="7981">MLTHTPIINAIPTHQIPTYRLGNLGLPQGIRGAAILLATRQTEQSGRLAPVPRANQGRTRKVQERAFWTVGGL</sequence>
<organism evidence="1 2">
    <name type="scientific">Hebeloma cylindrosporum</name>
    <dbReference type="NCBI Taxonomy" id="76867"/>
    <lineage>
        <taxon>Eukaryota</taxon>
        <taxon>Fungi</taxon>
        <taxon>Dikarya</taxon>
        <taxon>Basidiomycota</taxon>
        <taxon>Agaricomycotina</taxon>
        <taxon>Agaricomycetes</taxon>
        <taxon>Agaricomycetidae</taxon>
        <taxon>Agaricales</taxon>
        <taxon>Agaricineae</taxon>
        <taxon>Hymenogastraceae</taxon>
        <taxon>Hebeloma</taxon>
    </lineage>
</organism>
<proteinExistence type="predicted"/>
<name>A0A0C3CPF6_HEBCY</name>
<accession>A0A0C3CPF6</accession>
<reference evidence="1 2" key="1">
    <citation type="submission" date="2014-04" db="EMBL/GenBank/DDBJ databases">
        <authorList>
            <consortium name="DOE Joint Genome Institute"/>
            <person name="Kuo A."/>
            <person name="Gay G."/>
            <person name="Dore J."/>
            <person name="Kohler A."/>
            <person name="Nagy L.G."/>
            <person name="Floudas D."/>
            <person name="Copeland A."/>
            <person name="Barry K.W."/>
            <person name="Cichocki N."/>
            <person name="Veneault-Fourrey C."/>
            <person name="LaButti K."/>
            <person name="Lindquist E.A."/>
            <person name="Lipzen A."/>
            <person name="Lundell T."/>
            <person name="Morin E."/>
            <person name="Murat C."/>
            <person name="Sun H."/>
            <person name="Tunlid A."/>
            <person name="Henrissat B."/>
            <person name="Grigoriev I.V."/>
            <person name="Hibbett D.S."/>
            <person name="Martin F."/>
            <person name="Nordberg H.P."/>
            <person name="Cantor M.N."/>
            <person name="Hua S.X."/>
        </authorList>
    </citation>
    <scope>NUCLEOTIDE SEQUENCE [LARGE SCALE GENOMIC DNA]</scope>
    <source>
        <strain evidence="2">h7</strain>
    </source>
</reference>
<keyword evidence="2" id="KW-1185">Reference proteome</keyword>
<evidence type="ECO:0000313" key="1">
    <source>
        <dbReference type="EMBL" id="KIM45661.1"/>
    </source>
</evidence>